<dbReference type="Proteomes" id="UP000014400">
    <property type="component" value="Unassembled WGS sequence"/>
</dbReference>
<dbReference type="Gene3D" id="1.10.10.10">
    <property type="entry name" value="Winged helix-like DNA-binding domain superfamily/Winged helix DNA-binding domain"/>
    <property type="match status" value="1"/>
</dbReference>
<dbReference type="Pfam" id="PF00196">
    <property type="entry name" value="GerE"/>
    <property type="match status" value="1"/>
</dbReference>
<proteinExistence type="predicted"/>
<comment type="caution">
    <text evidence="8">The sequence shown here is derived from an EMBL/GenBank/DDBJ whole genome shotgun (WGS) entry which is preliminary data.</text>
</comment>
<dbReference type="GO" id="GO:0006355">
    <property type="term" value="P:regulation of DNA-templated transcription"/>
    <property type="evidence" value="ECO:0007669"/>
    <property type="project" value="InterPro"/>
</dbReference>
<evidence type="ECO:0000313" key="8">
    <source>
        <dbReference type="EMBL" id="EPD97642.1"/>
    </source>
</evidence>
<feature type="domain" description="HTH luxR-type" evidence="6">
    <location>
        <begin position="180"/>
        <end position="245"/>
    </location>
</feature>
<dbReference type="PROSITE" id="PS50110">
    <property type="entry name" value="RESPONSE_REGULATORY"/>
    <property type="match status" value="1"/>
</dbReference>
<dbReference type="GO" id="GO:0003677">
    <property type="term" value="F:DNA binding"/>
    <property type="evidence" value="ECO:0007669"/>
    <property type="project" value="UniProtKB-KW"/>
</dbReference>
<dbReference type="HOGENOM" id="CLU_000445_90_10_4"/>
<dbReference type="SUPFAM" id="SSF52172">
    <property type="entry name" value="CheY-like"/>
    <property type="match status" value="1"/>
</dbReference>
<keyword evidence="3" id="KW-0804">Transcription</keyword>
<organism evidence="8 9">
    <name type="scientific">Sutterella wadsworthensis HGA0223</name>
    <dbReference type="NCBI Taxonomy" id="1203554"/>
    <lineage>
        <taxon>Bacteria</taxon>
        <taxon>Pseudomonadati</taxon>
        <taxon>Pseudomonadota</taxon>
        <taxon>Betaproteobacteria</taxon>
        <taxon>Burkholderiales</taxon>
        <taxon>Sutterellaceae</taxon>
        <taxon>Sutterella</taxon>
    </lineage>
</organism>
<dbReference type="EMBL" id="ATCF01000034">
    <property type="protein sequence ID" value="EPD97642.1"/>
    <property type="molecule type" value="Genomic_DNA"/>
</dbReference>
<dbReference type="InterPro" id="IPR016032">
    <property type="entry name" value="Sig_transdc_resp-reg_C-effctor"/>
</dbReference>
<keyword evidence="2" id="KW-0238">DNA-binding</keyword>
<dbReference type="SMART" id="SM00421">
    <property type="entry name" value="HTH_LUXR"/>
    <property type="match status" value="1"/>
</dbReference>
<evidence type="ECO:0000256" key="4">
    <source>
        <dbReference type="PROSITE-ProRule" id="PRU00169"/>
    </source>
</evidence>
<accession>S3BU01</accession>
<dbReference type="InterPro" id="IPR001789">
    <property type="entry name" value="Sig_transdc_resp-reg_receiver"/>
</dbReference>
<evidence type="ECO:0000256" key="5">
    <source>
        <dbReference type="SAM" id="MobiDB-lite"/>
    </source>
</evidence>
<evidence type="ECO:0000256" key="2">
    <source>
        <dbReference type="ARBA" id="ARBA00023125"/>
    </source>
</evidence>
<dbReference type="PRINTS" id="PR00038">
    <property type="entry name" value="HTHLUXR"/>
</dbReference>
<dbReference type="SMART" id="SM00448">
    <property type="entry name" value="REC"/>
    <property type="match status" value="1"/>
</dbReference>
<dbReference type="CDD" id="cd06170">
    <property type="entry name" value="LuxR_C_like"/>
    <property type="match status" value="1"/>
</dbReference>
<evidence type="ECO:0000259" key="6">
    <source>
        <dbReference type="PROSITE" id="PS50043"/>
    </source>
</evidence>
<dbReference type="InterPro" id="IPR036388">
    <property type="entry name" value="WH-like_DNA-bd_sf"/>
</dbReference>
<evidence type="ECO:0008006" key="10">
    <source>
        <dbReference type="Google" id="ProtNLM"/>
    </source>
</evidence>
<dbReference type="Gene3D" id="3.40.50.2300">
    <property type="match status" value="1"/>
</dbReference>
<dbReference type="eggNOG" id="COG2197">
    <property type="taxonomic scope" value="Bacteria"/>
</dbReference>
<keyword evidence="1" id="KW-0805">Transcription regulation</keyword>
<dbReference type="PANTHER" id="PTHR44688">
    <property type="entry name" value="DNA-BINDING TRANSCRIPTIONAL ACTIVATOR DEVR_DOSR"/>
    <property type="match status" value="1"/>
</dbReference>
<dbReference type="InterPro" id="IPR011006">
    <property type="entry name" value="CheY-like_superfamily"/>
</dbReference>
<dbReference type="SUPFAM" id="SSF46894">
    <property type="entry name" value="C-terminal effector domain of the bipartite response regulators"/>
    <property type="match status" value="1"/>
</dbReference>
<feature type="region of interest" description="Disordered" evidence="5">
    <location>
        <begin position="158"/>
        <end position="180"/>
    </location>
</feature>
<feature type="domain" description="Response regulatory" evidence="7">
    <location>
        <begin position="16"/>
        <end position="133"/>
    </location>
</feature>
<reference evidence="8 9" key="1">
    <citation type="submission" date="2013-04" db="EMBL/GenBank/DDBJ databases">
        <title>The Genome Sequence of Sutterella wadsworthensis HGA0223.</title>
        <authorList>
            <consortium name="The Broad Institute Genomics Platform"/>
            <person name="Earl A."/>
            <person name="Ward D."/>
            <person name="Feldgarden M."/>
            <person name="Gevers D."/>
            <person name="Schmidt T.M."/>
            <person name="Dover J."/>
            <person name="Dai D."/>
            <person name="Walker B."/>
            <person name="Young S."/>
            <person name="Zeng Q."/>
            <person name="Gargeya S."/>
            <person name="Fitzgerald M."/>
            <person name="Haas B."/>
            <person name="Abouelleil A."/>
            <person name="Allen A.W."/>
            <person name="Alvarado L."/>
            <person name="Arachchi H.M."/>
            <person name="Berlin A.M."/>
            <person name="Chapman S.B."/>
            <person name="Gainer-Dewar J."/>
            <person name="Goldberg J."/>
            <person name="Griggs A."/>
            <person name="Gujja S."/>
            <person name="Hansen M."/>
            <person name="Howarth C."/>
            <person name="Imamovic A."/>
            <person name="Ireland A."/>
            <person name="Larimer J."/>
            <person name="McCowan C."/>
            <person name="Murphy C."/>
            <person name="Pearson M."/>
            <person name="Poon T.W."/>
            <person name="Priest M."/>
            <person name="Roberts A."/>
            <person name="Saif S."/>
            <person name="Shea T."/>
            <person name="Sisk P."/>
            <person name="Sykes S."/>
            <person name="Wortman J."/>
            <person name="Nusbaum C."/>
            <person name="Birren B."/>
        </authorList>
    </citation>
    <scope>NUCLEOTIDE SEQUENCE [LARGE SCALE GENOMIC DNA]</scope>
    <source>
        <strain evidence="8 9">HGA0223</strain>
    </source>
</reference>
<dbReference type="PATRIC" id="fig|1203554.3.peg.2201"/>
<keyword evidence="9" id="KW-1185">Reference proteome</keyword>
<evidence type="ECO:0000256" key="3">
    <source>
        <dbReference type="ARBA" id="ARBA00023163"/>
    </source>
</evidence>
<feature type="modified residue" description="4-aspartylphosphate" evidence="4">
    <location>
        <position position="68"/>
    </location>
</feature>
<evidence type="ECO:0000256" key="1">
    <source>
        <dbReference type="ARBA" id="ARBA00023015"/>
    </source>
</evidence>
<dbReference type="PROSITE" id="PS50043">
    <property type="entry name" value="HTH_LUXR_2"/>
    <property type="match status" value="1"/>
</dbReference>
<dbReference type="PANTHER" id="PTHR44688:SF16">
    <property type="entry name" value="DNA-BINDING TRANSCRIPTIONAL ACTIVATOR DEVR_DOSR"/>
    <property type="match status" value="1"/>
</dbReference>
<dbReference type="GO" id="GO:0000160">
    <property type="term" value="P:phosphorelay signal transduction system"/>
    <property type="evidence" value="ECO:0007669"/>
    <property type="project" value="InterPro"/>
</dbReference>
<dbReference type="AlphaFoldDB" id="S3BU01"/>
<evidence type="ECO:0000313" key="9">
    <source>
        <dbReference type="Proteomes" id="UP000014400"/>
    </source>
</evidence>
<dbReference type="STRING" id="1203554.HMPREF1476_02118"/>
<protein>
    <recommendedName>
        <fullName evidence="10">HTH luxR-type domain-containing protein</fullName>
    </recommendedName>
</protein>
<sequence length="249" mass="26460">MTESVKSINQHHEPLRIFIAAESADETGKMARTFCDASDIVVTGSATHAADVDAAFARECPADVLVCDVVLNGADMAPILERAKRTHPKLDILVVTACAQDAVVIRAVLAGATGYILKDSQENLLTSIRLLRGGGSPVSPTVARSVLRAIHARTITQPVPPKRDSAPPTSPVGRPVHQHADDGRVLLSQRESEIIMLLAKGISFSEIGGILGISPHTVTAHIKKIYKKLGVHSRGEAVYEATCMGLVSL</sequence>
<gene>
    <name evidence="8" type="ORF">HMPREF1476_02118</name>
</gene>
<keyword evidence="4" id="KW-0597">Phosphoprotein</keyword>
<evidence type="ECO:0000259" key="7">
    <source>
        <dbReference type="PROSITE" id="PS50110"/>
    </source>
</evidence>
<name>S3BU01_9BURK</name>
<dbReference type="InterPro" id="IPR000792">
    <property type="entry name" value="Tscrpt_reg_LuxR_C"/>
</dbReference>
<dbReference type="Pfam" id="PF00072">
    <property type="entry name" value="Response_reg"/>
    <property type="match status" value="1"/>
</dbReference>